<dbReference type="PANTHER" id="PTHR42913:SF9">
    <property type="entry name" value="SLR1591 PROTEIN"/>
    <property type="match status" value="1"/>
</dbReference>
<organism evidence="6 7">
    <name type="scientific">Rhodomicrobium udaipurense</name>
    <dbReference type="NCBI Taxonomy" id="1202716"/>
    <lineage>
        <taxon>Bacteria</taxon>
        <taxon>Pseudomonadati</taxon>
        <taxon>Pseudomonadota</taxon>
        <taxon>Alphaproteobacteria</taxon>
        <taxon>Hyphomicrobiales</taxon>
        <taxon>Hyphomicrobiaceae</taxon>
        <taxon>Rhodomicrobium</taxon>
    </lineage>
</organism>
<dbReference type="Gene3D" id="3.50.50.100">
    <property type="match status" value="1"/>
</dbReference>
<evidence type="ECO:0000313" key="7">
    <source>
        <dbReference type="Proteomes" id="UP000623250"/>
    </source>
</evidence>
<dbReference type="AlphaFoldDB" id="A0A8I1GEA2"/>
<evidence type="ECO:0000259" key="5">
    <source>
        <dbReference type="Pfam" id="PF07992"/>
    </source>
</evidence>
<evidence type="ECO:0000256" key="2">
    <source>
        <dbReference type="ARBA" id="ARBA00022630"/>
    </source>
</evidence>
<dbReference type="PRINTS" id="PR00368">
    <property type="entry name" value="FADPNR"/>
</dbReference>
<gene>
    <name evidence="6" type="ORF">JDN41_12565</name>
</gene>
<dbReference type="InterPro" id="IPR051169">
    <property type="entry name" value="NADH-Q_oxidoreductase"/>
</dbReference>
<keyword evidence="2" id="KW-0285">Flavoprotein</keyword>
<dbReference type="InterPro" id="IPR036188">
    <property type="entry name" value="FAD/NAD-bd_sf"/>
</dbReference>
<dbReference type="Pfam" id="PF07992">
    <property type="entry name" value="Pyr_redox_2"/>
    <property type="match status" value="1"/>
</dbReference>
<dbReference type="NCBIfam" id="TIGR03169">
    <property type="entry name" value="Nterm_to_SelD"/>
    <property type="match status" value="1"/>
</dbReference>
<dbReference type="InterPro" id="IPR017584">
    <property type="entry name" value="Pyridine_nucleo_diS_OxRdtase_N"/>
</dbReference>
<name>A0A8I1GEA2_9HYPH</name>
<keyword evidence="4" id="KW-0560">Oxidoreductase</keyword>
<evidence type="ECO:0000256" key="3">
    <source>
        <dbReference type="ARBA" id="ARBA00022827"/>
    </source>
</evidence>
<dbReference type="InterPro" id="IPR023753">
    <property type="entry name" value="FAD/NAD-binding_dom"/>
</dbReference>
<keyword evidence="3" id="KW-0274">FAD</keyword>
<reference evidence="6 7" key="1">
    <citation type="submission" date="2020-12" db="EMBL/GenBank/DDBJ databases">
        <title>Revised draft genomes of Rhodomicrobium vannielii ATCC 17100 and Rhodomicrobium udaipurense JA643.</title>
        <authorList>
            <person name="Conners E.M."/>
            <person name="Davenport E.J."/>
            <person name="Bose A."/>
        </authorList>
    </citation>
    <scope>NUCLEOTIDE SEQUENCE [LARGE SCALE GENOMIC DNA]</scope>
    <source>
        <strain evidence="6 7">JA643</strain>
    </source>
</reference>
<accession>A0A8I1GEA2</accession>
<comment type="cofactor">
    <cofactor evidence="1">
        <name>FAD</name>
        <dbReference type="ChEBI" id="CHEBI:57692"/>
    </cofactor>
</comment>
<dbReference type="SUPFAM" id="SSF51905">
    <property type="entry name" value="FAD/NAD(P)-binding domain"/>
    <property type="match status" value="2"/>
</dbReference>
<sequence>MAPTMKDIVLIGAGLAHANALRAICKSVHDHARLTVITRQPRTPYSAMLPGLMAGIYSSDDIHIDVAALCRFAGAKLVVSEVSGIDVDARRVFCEGRDPIPFDILSIDTGSTPNTHDVPGAHAHAVAIKPVDKFLAGFEAARARLLQRGAAKFVVVGGGASGVELICTMERVLRADLEREGRDPAAVTFTLLTRKAAILDMFSRGLGTRFEKILAARGIEVITGKNARWVEANAVITDCGAVVPYDELFWTVEASAASWLGDTGLALDERGFIEVQPTMESTSHADVFAAGDVASFIGRTVPKAGIYAVRQSVVLAENLRAAAERAPLRPFIPQKHYLQLITAGEHYAVGARGGLSFEGRWVWHLKDRIDRGFVGGFKKLAPMAEMVKSA</sequence>
<dbReference type="GO" id="GO:0019646">
    <property type="term" value="P:aerobic electron transport chain"/>
    <property type="evidence" value="ECO:0007669"/>
    <property type="project" value="TreeGrafter"/>
</dbReference>
<dbReference type="GO" id="GO:0003955">
    <property type="term" value="F:NAD(P)H dehydrogenase (quinone) activity"/>
    <property type="evidence" value="ECO:0007669"/>
    <property type="project" value="TreeGrafter"/>
</dbReference>
<evidence type="ECO:0000313" key="6">
    <source>
        <dbReference type="EMBL" id="MBJ7544380.1"/>
    </source>
</evidence>
<dbReference type="EMBL" id="JAEMUK010000078">
    <property type="protein sequence ID" value="MBJ7544380.1"/>
    <property type="molecule type" value="Genomic_DNA"/>
</dbReference>
<dbReference type="PANTHER" id="PTHR42913">
    <property type="entry name" value="APOPTOSIS-INDUCING FACTOR 1"/>
    <property type="match status" value="1"/>
</dbReference>
<evidence type="ECO:0000256" key="4">
    <source>
        <dbReference type="ARBA" id="ARBA00023002"/>
    </source>
</evidence>
<proteinExistence type="predicted"/>
<keyword evidence="7" id="KW-1185">Reference proteome</keyword>
<protein>
    <submittedName>
        <fullName evidence="6">FAD-dependent oxidoreductase</fullName>
    </submittedName>
</protein>
<dbReference type="Proteomes" id="UP000623250">
    <property type="component" value="Unassembled WGS sequence"/>
</dbReference>
<comment type="caution">
    <text evidence="6">The sequence shown here is derived from an EMBL/GenBank/DDBJ whole genome shotgun (WGS) entry which is preliminary data.</text>
</comment>
<dbReference type="RefSeq" id="WP_162173162.1">
    <property type="nucleotide sequence ID" value="NZ_JAEMUK010000078.1"/>
</dbReference>
<evidence type="ECO:0000256" key="1">
    <source>
        <dbReference type="ARBA" id="ARBA00001974"/>
    </source>
</evidence>
<feature type="domain" description="FAD/NAD(P)-binding" evidence="5">
    <location>
        <begin position="6"/>
        <end position="304"/>
    </location>
</feature>